<proteinExistence type="predicted"/>
<name>A0A848HNH0_9BURK</name>
<dbReference type="AlphaFoldDB" id="A0A848HNH0"/>
<comment type="caution">
    <text evidence="2">The sequence shown here is derived from an EMBL/GenBank/DDBJ whole genome shotgun (WGS) entry which is preliminary data.</text>
</comment>
<feature type="compositionally biased region" description="Basic and acidic residues" evidence="1">
    <location>
        <begin position="140"/>
        <end position="150"/>
    </location>
</feature>
<organism evidence="2 3">
    <name type="scientific">Massilia polaris</name>
    <dbReference type="NCBI Taxonomy" id="2728846"/>
    <lineage>
        <taxon>Bacteria</taxon>
        <taxon>Pseudomonadati</taxon>
        <taxon>Pseudomonadota</taxon>
        <taxon>Betaproteobacteria</taxon>
        <taxon>Burkholderiales</taxon>
        <taxon>Oxalobacteraceae</taxon>
        <taxon>Telluria group</taxon>
        <taxon>Massilia</taxon>
    </lineage>
</organism>
<protein>
    <recommendedName>
        <fullName evidence="4">Chemotaxis protein</fullName>
    </recommendedName>
</protein>
<evidence type="ECO:0000313" key="3">
    <source>
        <dbReference type="Proteomes" id="UP000583752"/>
    </source>
</evidence>
<dbReference type="Proteomes" id="UP000583752">
    <property type="component" value="Unassembled WGS sequence"/>
</dbReference>
<feature type="compositionally biased region" description="Basic and acidic residues" evidence="1">
    <location>
        <begin position="103"/>
        <end position="117"/>
    </location>
</feature>
<gene>
    <name evidence="2" type="ORF">HHL21_11430</name>
</gene>
<reference evidence="2 3" key="1">
    <citation type="submission" date="2020-04" db="EMBL/GenBank/DDBJ databases">
        <title>Massilia sp. RP-1-19 isolated from soil.</title>
        <authorList>
            <person name="Dahal R.H."/>
        </authorList>
    </citation>
    <scope>NUCLEOTIDE SEQUENCE [LARGE SCALE GENOMIC DNA]</scope>
    <source>
        <strain evidence="2 3">RP-1-19</strain>
    </source>
</reference>
<keyword evidence="3" id="KW-1185">Reference proteome</keyword>
<dbReference type="EMBL" id="JABBGG010000006">
    <property type="protein sequence ID" value="NML61679.1"/>
    <property type="molecule type" value="Genomic_DNA"/>
</dbReference>
<evidence type="ECO:0000256" key="1">
    <source>
        <dbReference type="SAM" id="MobiDB-lite"/>
    </source>
</evidence>
<sequence length="150" mass="15003">MSGNSTLDPDNFPESPDRVLGRGHGTGALGPSDSSDSGSDIAGGPGLGLDLERTESLDLGGGTTSDMDTSSAGGAGPDVGDANLDSDSDSSGTGERASAGRDSIARDGADIDVDHIETMPTEALSEDDIEFLGSAPPGEHTGRREDAGRK</sequence>
<dbReference type="RefSeq" id="WP_169465889.1">
    <property type="nucleotide sequence ID" value="NZ_JABBGG010000006.1"/>
</dbReference>
<evidence type="ECO:0008006" key="4">
    <source>
        <dbReference type="Google" id="ProtNLM"/>
    </source>
</evidence>
<feature type="region of interest" description="Disordered" evidence="1">
    <location>
        <begin position="1"/>
        <end position="150"/>
    </location>
</feature>
<accession>A0A848HNH0</accession>
<evidence type="ECO:0000313" key="2">
    <source>
        <dbReference type="EMBL" id="NML61679.1"/>
    </source>
</evidence>
<feature type="compositionally biased region" description="Low complexity" evidence="1">
    <location>
        <begin position="29"/>
        <end position="40"/>
    </location>
</feature>